<dbReference type="PANTHER" id="PTHR30026">
    <property type="entry name" value="OUTER MEMBRANE PROTEIN TOLC"/>
    <property type="match status" value="1"/>
</dbReference>
<name>A0A5C5ZQT3_9BACT</name>
<evidence type="ECO:0000256" key="4">
    <source>
        <dbReference type="ARBA" id="ARBA00023136"/>
    </source>
</evidence>
<keyword evidence="4" id="KW-0472">Membrane</keyword>
<protein>
    <submittedName>
        <fullName evidence="6">Outer membrane efflux protein</fullName>
    </submittedName>
</protein>
<dbReference type="EMBL" id="SJPQ01000001">
    <property type="protein sequence ID" value="TWT89839.1"/>
    <property type="molecule type" value="Genomic_DNA"/>
</dbReference>
<dbReference type="Proteomes" id="UP000315440">
    <property type="component" value="Unassembled WGS sequence"/>
</dbReference>
<dbReference type="GO" id="GO:0009279">
    <property type="term" value="C:cell outer membrane"/>
    <property type="evidence" value="ECO:0007669"/>
    <property type="project" value="UniProtKB-SubCell"/>
</dbReference>
<evidence type="ECO:0000256" key="2">
    <source>
        <dbReference type="ARBA" id="ARBA00022452"/>
    </source>
</evidence>
<dbReference type="GO" id="GO:0015562">
    <property type="term" value="F:efflux transmembrane transporter activity"/>
    <property type="evidence" value="ECO:0007669"/>
    <property type="project" value="InterPro"/>
</dbReference>
<dbReference type="AlphaFoldDB" id="A0A5C5ZQT3"/>
<comment type="caution">
    <text evidence="6">The sequence shown here is derived from an EMBL/GenBank/DDBJ whole genome shotgun (WGS) entry which is preliminary data.</text>
</comment>
<dbReference type="GO" id="GO:1990281">
    <property type="term" value="C:efflux pump complex"/>
    <property type="evidence" value="ECO:0007669"/>
    <property type="project" value="TreeGrafter"/>
</dbReference>
<evidence type="ECO:0000313" key="6">
    <source>
        <dbReference type="EMBL" id="TWT89839.1"/>
    </source>
</evidence>
<evidence type="ECO:0000256" key="1">
    <source>
        <dbReference type="ARBA" id="ARBA00004442"/>
    </source>
</evidence>
<dbReference type="RefSeq" id="WP_146395855.1">
    <property type="nucleotide sequence ID" value="NZ_SJPQ01000001.1"/>
</dbReference>
<dbReference type="OrthoDB" id="229865at2"/>
<organism evidence="6 7">
    <name type="scientific">Pseudobythopirellula maris</name>
    <dbReference type="NCBI Taxonomy" id="2527991"/>
    <lineage>
        <taxon>Bacteria</taxon>
        <taxon>Pseudomonadati</taxon>
        <taxon>Planctomycetota</taxon>
        <taxon>Planctomycetia</taxon>
        <taxon>Pirellulales</taxon>
        <taxon>Lacipirellulaceae</taxon>
        <taxon>Pseudobythopirellula</taxon>
    </lineage>
</organism>
<dbReference type="Gene3D" id="1.20.1600.10">
    <property type="entry name" value="Outer membrane efflux proteins (OEP)"/>
    <property type="match status" value="1"/>
</dbReference>
<keyword evidence="3" id="KW-0812">Transmembrane</keyword>
<evidence type="ECO:0000256" key="3">
    <source>
        <dbReference type="ARBA" id="ARBA00022692"/>
    </source>
</evidence>
<sequence length="723" mass="79137">MYRQTAKTPRHSTEPHFAAAGRVPSCGGLGRLTRLAMVMLVAVGCQSKGAFKARSCRPAPHYDGVAQKIEYAETCGCPATSVVTMPEPQRVRMESEPVAWEMSLDEAVAIALAKSDVIRDAGGRVLSSPALAKTAFDPAIQETHPLTGPEGALSAFDAVFTTGLFREHKERTINNLFLAGGRRNLVEDNGRYQAELSKTSATGTQFALRNTTNFLSNNALLNLFPSAYDTTFEAEVRQPLLQGAGVEFNRIAGPNARPGQYNGVLLGRINTDVSLADFEAAVRDLVADTERAYWELYFAYRNLDAQVSGRGAALQTWRSMQRKLEAGLADREQESRARAQYFAFEARAIDALSGVGAAAPGLPAGGGVYAAERNLRSLLGLPATDGRLIRPSDPPAVAETRFDWGDSLLASQTQRVELRRQRWIVKRRELELIAARNFGLARVDFVGQYRRFGFGDELFGNRNYNNSGAVEDLLTSGLDGWTVGVQLSAPIGNRIGHTAIKNAEWQLTRERAIAQEQERLIASELSAAFAELDRAYESLRVNYNRRDAEGLQLGEVVKKFDAGGVPLEFVLEAQGRSTEASALYYRSLVEYNLAISQVCRARGTLLEDFNIHLAEGPWSGAAHRSAAHQAKKFHLARGLDYRLTRPGRISQGEVTPATCRPVTPWIASSRSIEQPTEMVPPALPFEPKALRLPGVESENSMRLDPVRPARVAEGPSLRAGVVR</sequence>
<comment type="subcellular location">
    <subcellularLocation>
        <location evidence="1">Cell outer membrane</location>
    </subcellularLocation>
</comment>
<keyword evidence="2" id="KW-1134">Transmembrane beta strand</keyword>
<dbReference type="PANTHER" id="PTHR30026:SF23">
    <property type="entry name" value="TO APRF-PUTATIVE OUTER MEMBRANE EFFLUX PROTEIN OR SECRETED ALKALINE PHOSPHATASE-RELATED"/>
    <property type="match status" value="1"/>
</dbReference>
<proteinExistence type="predicted"/>
<reference evidence="6 7" key="1">
    <citation type="submission" date="2019-02" db="EMBL/GenBank/DDBJ databases">
        <title>Deep-cultivation of Planctomycetes and their phenomic and genomic characterization uncovers novel biology.</title>
        <authorList>
            <person name="Wiegand S."/>
            <person name="Jogler M."/>
            <person name="Boedeker C."/>
            <person name="Pinto D."/>
            <person name="Vollmers J."/>
            <person name="Rivas-Marin E."/>
            <person name="Kohn T."/>
            <person name="Peeters S.H."/>
            <person name="Heuer A."/>
            <person name="Rast P."/>
            <person name="Oberbeckmann S."/>
            <person name="Bunk B."/>
            <person name="Jeske O."/>
            <person name="Meyerdierks A."/>
            <person name="Storesund J.E."/>
            <person name="Kallscheuer N."/>
            <person name="Luecker S."/>
            <person name="Lage O.M."/>
            <person name="Pohl T."/>
            <person name="Merkel B.J."/>
            <person name="Hornburger P."/>
            <person name="Mueller R.-W."/>
            <person name="Bruemmer F."/>
            <person name="Labrenz M."/>
            <person name="Spormann A.M."/>
            <person name="Op Den Camp H."/>
            <person name="Overmann J."/>
            <person name="Amann R."/>
            <person name="Jetten M.S.M."/>
            <person name="Mascher T."/>
            <person name="Medema M.H."/>
            <person name="Devos D.P."/>
            <person name="Kaster A.-K."/>
            <person name="Ovreas L."/>
            <person name="Rohde M."/>
            <person name="Galperin M.Y."/>
            <person name="Jogler C."/>
        </authorList>
    </citation>
    <scope>NUCLEOTIDE SEQUENCE [LARGE SCALE GENOMIC DNA]</scope>
    <source>
        <strain evidence="6 7">Mal64</strain>
    </source>
</reference>
<evidence type="ECO:0000313" key="7">
    <source>
        <dbReference type="Proteomes" id="UP000315440"/>
    </source>
</evidence>
<accession>A0A5C5ZQT3</accession>
<evidence type="ECO:0000256" key="5">
    <source>
        <dbReference type="ARBA" id="ARBA00023237"/>
    </source>
</evidence>
<gene>
    <name evidence="6" type="ORF">Mal64_02200</name>
</gene>
<dbReference type="InterPro" id="IPR051906">
    <property type="entry name" value="TolC-like"/>
</dbReference>
<dbReference type="SUPFAM" id="SSF56954">
    <property type="entry name" value="Outer membrane efflux proteins (OEP)"/>
    <property type="match status" value="1"/>
</dbReference>
<keyword evidence="7" id="KW-1185">Reference proteome</keyword>
<dbReference type="GO" id="GO:0015288">
    <property type="term" value="F:porin activity"/>
    <property type="evidence" value="ECO:0007669"/>
    <property type="project" value="TreeGrafter"/>
</dbReference>
<keyword evidence="5" id="KW-0998">Cell outer membrane</keyword>